<protein>
    <submittedName>
        <fullName evidence="1">Uncharacterized protein</fullName>
    </submittedName>
</protein>
<reference evidence="1" key="1">
    <citation type="submission" date="2022-07" db="EMBL/GenBank/DDBJ databases">
        <authorList>
            <person name="Trinca V."/>
            <person name="Uliana J.V.C."/>
            <person name="Torres T.T."/>
            <person name="Ward R.J."/>
            <person name="Monesi N."/>
        </authorList>
    </citation>
    <scope>NUCLEOTIDE SEQUENCE</scope>
    <source>
        <strain evidence="1">HSMRA1968</strain>
        <tissue evidence="1">Whole embryos</tissue>
    </source>
</reference>
<accession>A0A9Q0MWQ3</accession>
<keyword evidence="2" id="KW-1185">Reference proteome</keyword>
<proteinExistence type="predicted"/>
<feature type="non-terminal residue" evidence="1">
    <location>
        <position position="1"/>
    </location>
</feature>
<dbReference type="AlphaFoldDB" id="A0A9Q0MWQ3"/>
<comment type="caution">
    <text evidence="1">The sequence shown here is derived from an EMBL/GenBank/DDBJ whole genome shotgun (WGS) entry which is preliminary data.</text>
</comment>
<dbReference type="EMBL" id="WJQU01000003">
    <property type="protein sequence ID" value="KAJ6638022.1"/>
    <property type="molecule type" value="Genomic_DNA"/>
</dbReference>
<gene>
    <name evidence="1" type="ORF">Bhyg_10755</name>
</gene>
<dbReference type="Proteomes" id="UP001151699">
    <property type="component" value="Chromosome X"/>
</dbReference>
<sequence length="276" mass="31792">MSSNSSCQSIESPVTNSIRVDALQSIQDKCDSIEKELSLINDKCGNMETKIIHLSSSDNDIKKYENSTQLLGERLIDDALPNQTITMECSTANEFEQMRNRFRALLSTTIVNSPTEITSPNQTQQQNSQFVTIGTNDISETTPPSIEPTVVIISFNTLSCCCSKYININFNLFIVYQLSRLRFFKCHKTLPLSQESFKNLEHKTIAPYRDRTNKEIKNIQSRTYKCFDTILRLRILQNDFIETFRKRKECVERFRRIFIAKCTVISFCETDIGIDD</sequence>
<organism evidence="1 2">
    <name type="scientific">Pseudolycoriella hygida</name>
    <dbReference type="NCBI Taxonomy" id="35572"/>
    <lineage>
        <taxon>Eukaryota</taxon>
        <taxon>Metazoa</taxon>
        <taxon>Ecdysozoa</taxon>
        <taxon>Arthropoda</taxon>
        <taxon>Hexapoda</taxon>
        <taxon>Insecta</taxon>
        <taxon>Pterygota</taxon>
        <taxon>Neoptera</taxon>
        <taxon>Endopterygota</taxon>
        <taxon>Diptera</taxon>
        <taxon>Nematocera</taxon>
        <taxon>Sciaroidea</taxon>
        <taxon>Sciaridae</taxon>
        <taxon>Pseudolycoriella</taxon>
    </lineage>
</organism>
<evidence type="ECO:0000313" key="1">
    <source>
        <dbReference type="EMBL" id="KAJ6638022.1"/>
    </source>
</evidence>
<name>A0A9Q0MWQ3_9DIPT</name>
<evidence type="ECO:0000313" key="2">
    <source>
        <dbReference type="Proteomes" id="UP001151699"/>
    </source>
</evidence>